<dbReference type="PROSITE" id="PS51779">
    <property type="entry name" value="POTRA"/>
    <property type="match status" value="1"/>
</dbReference>
<gene>
    <name evidence="7" type="ORF">DN068_14125</name>
</gene>
<dbReference type="InterPro" id="IPR039910">
    <property type="entry name" value="D15-like"/>
</dbReference>
<keyword evidence="8" id="KW-1185">Reference proteome</keyword>
<dbReference type="InterPro" id="IPR034746">
    <property type="entry name" value="POTRA"/>
</dbReference>
<dbReference type="PANTHER" id="PTHR12815:SF18">
    <property type="entry name" value="SORTING AND ASSEMBLY MACHINERY COMPONENT 50 HOMOLOG"/>
    <property type="match status" value="1"/>
</dbReference>
<protein>
    <recommendedName>
        <fullName evidence="6">POTRA domain-containing protein</fullName>
    </recommendedName>
</protein>
<dbReference type="GO" id="GO:0019867">
    <property type="term" value="C:outer membrane"/>
    <property type="evidence" value="ECO:0007669"/>
    <property type="project" value="InterPro"/>
</dbReference>
<keyword evidence="2" id="KW-1134">Transmembrane beta strand</keyword>
<feature type="transmembrane region" description="Helical" evidence="5">
    <location>
        <begin position="38"/>
        <end position="57"/>
    </location>
</feature>
<dbReference type="Pfam" id="PF07244">
    <property type="entry name" value="POTRA"/>
    <property type="match status" value="1"/>
</dbReference>
<dbReference type="Gene3D" id="3.10.20.310">
    <property type="entry name" value="membrane protein fhac"/>
    <property type="match status" value="1"/>
</dbReference>
<feature type="domain" description="POTRA" evidence="6">
    <location>
        <begin position="74"/>
        <end position="150"/>
    </location>
</feature>
<dbReference type="AlphaFoldDB" id="A0A2W2AES3"/>
<keyword evidence="4 5" id="KW-0472">Membrane</keyword>
<dbReference type="Gene3D" id="2.40.160.50">
    <property type="entry name" value="membrane protein fhac: a member of the omp85/tpsb transporter family"/>
    <property type="match status" value="1"/>
</dbReference>
<dbReference type="InterPro" id="IPR010827">
    <property type="entry name" value="BamA/TamA_POTRA"/>
</dbReference>
<accession>A0A2W2AES3</accession>
<comment type="subcellular location">
    <subcellularLocation>
        <location evidence="1">Membrane</location>
    </subcellularLocation>
</comment>
<evidence type="ECO:0000256" key="4">
    <source>
        <dbReference type="ARBA" id="ARBA00023136"/>
    </source>
</evidence>
<name>A0A2W2AES3_9BACT</name>
<reference evidence="7 8" key="1">
    <citation type="submission" date="2018-06" db="EMBL/GenBank/DDBJ databases">
        <title>Mucibacter soli gen. nov., sp. nov., a new member of the family Chitinophagaceae producing mucin.</title>
        <authorList>
            <person name="Kim M.-K."/>
            <person name="Park S."/>
            <person name="Kim T.-S."/>
            <person name="Joung Y."/>
            <person name="Han J.-H."/>
            <person name="Kim S.B."/>
        </authorList>
    </citation>
    <scope>NUCLEOTIDE SEQUENCE [LARGE SCALE GENOMIC DNA]</scope>
    <source>
        <strain evidence="7 8">R1-15</strain>
    </source>
</reference>
<keyword evidence="3 5" id="KW-0812">Transmembrane</keyword>
<evidence type="ECO:0000256" key="5">
    <source>
        <dbReference type="SAM" id="Phobius"/>
    </source>
</evidence>
<keyword evidence="5" id="KW-1133">Transmembrane helix</keyword>
<evidence type="ECO:0000256" key="3">
    <source>
        <dbReference type="ARBA" id="ARBA00022692"/>
    </source>
</evidence>
<organism evidence="7 8">
    <name type="scientific">Taibaiella soli</name>
    <dbReference type="NCBI Taxonomy" id="1649169"/>
    <lineage>
        <taxon>Bacteria</taxon>
        <taxon>Pseudomonadati</taxon>
        <taxon>Bacteroidota</taxon>
        <taxon>Chitinophagia</taxon>
        <taxon>Chitinophagales</taxon>
        <taxon>Chitinophagaceae</taxon>
        <taxon>Taibaiella</taxon>
    </lineage>
</organism>
<proteinExistence type="predicted"/>
<evidence type="ECO:0000259" key="6">
    <source>
        <dbReference type="PROSITE" id="PS51779"/>
    </source>
</evidence>
<sequence length="506" mass="59267">MCLDVSQDFKNLSNFSQSFFQKSSINNKCILRAENMRPFLLSVFLLCIFTHLAFGQMERSVLPKNDTIILARKVVVNKIAVEGTARTRRQILLRELSFKEGDIIGSDSLPYLKTLNRDRLYNTTLFTEVNLKFIPVDSSTVNLLIMVKERWYIWPEVSFQLADRNFNVWWTEQNRDLHRANIGLTLKDRNFRGNMESLGGTVQLGYTQKFSIDYSRPYFDKAQKQGFGFSVSLAKSQEMSYVTDSNKLLFVKDHDQYINRQFDAAVFYTIRPGYATRHLFQLAYRDYEVADTVVRLNPDYYENGSRYLRMIELSYRFDINKVDNWNYSLHGYKLVSYTSARIGLEGARFQAYTTMEAGYFQNPAPKWFLSYIFRGRLTLPEDQPYSFRQALGTKSDYVRGYEYYVVDGSQYGLVRIDLKRELLNRVFRKVSVRYLPGIPLRIYPKIFADIGYVTNRYPGNSFLNDRLLYSGGVGVDIITAYDFKIRLEYTWNHLGQNGLFLHFNSE</sequence>
<comment type="caution">
    <text evidence="7">The sequence shown here is derived from an EMBL/GenBank/DDBJ whole genome shotgun (WGS) entry which is preliminary data.</text>
</comment>
<evidence type="ECO:0000313" key="8">
    <source>
        <dbReference type="Proteomes" id="UP000248745"/>
    </source>
</evidence>
<dbReference type="Proteomes" id="UP000248745">
    <property type="component" value="Unassembled WGS sequence"/>
</dbReference>
<evidence type="ECO:0000256" key="2">
    <source>
        <dbReference type="ARBA" id="ARBA00022452"/>
    </source>
</evidence>
<dbReference type="PANTHER" id="PTHR12815">
    <property type="entry name" value="SORTING AND ASSEMBLY MACHINERY SAMM50 PROTEIN FAMILY MEMBER"/>
    <property type="match status" value="1"/>
</dbReference>
<dbReference type="EMBL" id="QKTW01000019">
    <property type="protein sequence ID" value="PZF72072.1"/>
    <property type="molecule type" value="Genomic_DNA"/>
</dbReference>
<evidence type="ECO:0000313" key="7">
    <source>
        <dbReference type="EMBL" id="PZF72072.1"/>
    </source>
</evidence>
<evidence type="ECO:0000256" key="1">
    <source>
        <dbReference type="ARBA" id="ARBA00004370"/>
    </source>
</evidence>